<comment type="caution">
    <text evidence="2">The sequence shown here is derived from an EMBL/GenBank/DDBJ whole genome shotgun (WGS) entry which is preliminary data.</text>
</comment>
<feature type="transmembrane region" description="Helical" evidence="1">
    <location>
        <begin position="99"/>
        <end position="120"/>
    </location>
</feature>
<evidence type="ECO:0000313" key="3">
    <source>
        <dbReference type="Proteomes" id="UP000292704"/>
    </source>
</evidence>
<protein>
    <recommendedName>
        <fullName evidence="4">Copper resistance protein D domain-containing protein</fullName>
    </recommendedName>
</protein>
<feature type="transmembrane region" description="Helical" evidence="1">
    <location>
        <begin position="198"/>
        <end position="218"/>
    </location>
</feature>
<keyword evidence="1" id="KW-0812">Transmembrane</keyword>
<dbReference type="STRING" id="222984.GCA_000731985_01469"/>
<keyword evidence="1" id="KW-0472">Membrane</keyword>
<sequence>MSDPPATMRTTAATDLFDKYVLPKVALVVILAGSLAGTWVSGRLGGQSAAVTLAKWLYFVALGVLTGGLGWKHCFVRPRDLGMGAGDYCAEMYARFDEIATGAVAVLAVTGPVVLAAYAARLESGPLVVGLGVLLAAWLGTLVVTTRGSGPVDEQFRRPAGLFALALALAVVAGTGLAEVSLRGFGPIAAAVRTIHLLAFGAWIGGAVWNIFIAVPTGQQRPTAAVARAAGEQLERFRWAVRFIIPLLFLTGLVQAVTVFGVRLETYVAAPIGIAVLAKVGIIGLLAVIFKLCPMWRACSPIDGVCDLEGVGEDEPPAAPTEGNADD</sequence>
<dbReference type="Proteomes" id="UP000292704">
    <property type="component" value="Unassembled WGS sequence"/>
</dbReference>
<accession>A0A482XU75</accession>
<feature type="transmembrane region" description="Helical" evidence="1">
    <location>
        <begin position="53"/>
        <end position="71"/>
    </location>
</feature>
<reference evidence="2 3" key="1">
    <citation type="submission" date="2019-02" db="EMBL/GenBank/DDBJ databases">
        <title>Genome analysis provides insights into bioremediation potentialities and Haloocin production by Natrinema altunense strain 4.1R isolated from Chott Douz in Tunisian desert.</title>
        <authorList>
            <person name="Najjari A."/>
            <person name="Youssef N."/>
            <person name="Ben Dhia O."/>
            <person name="Ferjani R."/>
            <person name="El Hidri D."/>
            <person name="Ouzari H.I."/>
            <person name="Cherif A."/>
        </authorList>
    </citation>
    <scope>NUCLEOTIDE SEQUENCE [LARGE SCALE GENOMIC DNA]</scope>
    <source>
        <strain evidence="2 3">4.1R</strain>
    </source>
</reference>
<evidence type="ECO:0000313" key="2">
    <source>
        <dbReference type="EMBL" id="RZH66841.1"/>
    </source>
</evidence>
<feature type="transmembrane region" description="Helical" evidence="1">
    <location>
        <begin position="21"/>
        <end position="41"/>
    </location>
</feature>
<dbReference type="EMBL" id="SHMR01000007">
    <property type="protein sequence ID" value="RZH66841.1"/>
    <property type="molecule type" value="Genomic_DNA"/>
</dbReference>
<dbReference type="RefSeq" id="WP_130171138.1">
    <property type="nucleotide sequence ID" value="NZ_SHMR01000007.1"/>
</dbReference>
<evidence type="ECO:0000256" key="1">
    <source>
        <dbReference type="SAM" id="Phobius"/>
    </source>
</evidence>
<dbReference type="AlphaFoldDB" id="A0A482XU75"/>
<feature type="transmembrane region" description="Helical" evidence="1">
    <location>
        <begin position="239"/>
        <end position="262"/>
    </location>
</feature>
<name>A0A482XU75_9EURY</name>
<feature type="transmembrane region" description="Helical" evidence="1">
    <location>
        <begin position="126"/>
        <end position="148"/>
    </location>
</feature>
<evidence type="ECO:0008006" key="4">
    <source>
        <dbReference type="Google" id="ProtNLM"/>
    </source>
</evidence>
<feature type="transmembrane region" description="Helical" evidence="1">
    <location>
        <begin position="268"/>
        <end position="290"/>
    </location>
</feature>
<gene>
    <name evidence="2" type="ORF">ELS17_13765</name>
</gene>
<feature type="transmembrane region" description="Helical" evidence="1">
    <location>
        <begin position="160"/>
        <end position="178"/>
    </location>
</feature>
<organism evidence="2 3">
    <name type="scientific">Natrinema altunense</name>
    <dbReference type="NCBI Taxonomy" id="222984"/>
    <lineage>
        <taxon>Archaea</taxon>
        <taxon>Methanobacteriati</taxon>
        <taxon>Methanobacteriota</taxon>
        <taxon>Stenosarchaea group</taxon>
        <taxon>Halobacteria</taxon>
        <taxon>Halobacteriales</taxon>
        <taxon>Natrialbaceae</taxon>
        <taxon>Natrinema</taxon>
    </lineage>
</organism>
<keyword evidence="1" id="KW-1133">Transmembrane helix</keyword>
<dbReference type="OrthoDB" id="241550at2157"/>
<proteinExistence type="predicted"/>